<organism evidence="2">
    <name type="scientific">Spodoptera frugiperda</name>
    <name type="common">Fall armyworm</name>
    <dbReference type="NCBI Taxonomy" id="7108"/>
    <lineage>
        <taxon>Eukaryota</taxon>
        <taxon>Metazoa</taxon>
        <taxon>Ecdysozoa</taxon>
        <taxon>Arthropoda</taxon>
        <taxon>Hexapoda</taxon>
        <taxon>Insecta</taxon>
        <taxon>Pterygota</taxon>
        <taxon>Neoptera</taxon>
        <taxon>Endopterygota</taxon>
        <taxon>Lepidoptera</taxon>
        <taxon>Glossata</taxon>
        <taxon>Ditrysia</taxon>
        <taxon>Noctuoidea</taxon>
        <taxon>Noctuidae</taxon>
        <taxon>Amphipyrinae</taxon>
        <taxon>Spodoptera</taxon>
    </lineage>
</organism>
<feature type="region of interest" description="Disordered" evidence="1">
    <location>
        <begin position="105"/>
        <end position="128"/>
    </location>
</feature>
<proteinExistence type="predicted"/>
<gene>
    <name evidence="2" type="ORF">SFRICE_010322</name>
</gene>
<name>A0A2H1V863_SPOFR</name>
<protein>
    <submittedName>
        <fullName evidence="2">SFRICE_010322</fullName>
    </submittedName>
</protein>
<evidence type="ECO:0000256" key="1">
    <source>
        <dbReference type="SAM" id="MobiDB-lite"/>
    </source>
</evidence>
<sequence>MSCQSRCERTLCLSNKPLTTLPGKNHLICSPALGEVRGSVRLLLTKHHPVPLPVFGDEAPSAEIVNESVTGAIVSGDCVTIRPACTEEGIAAVDVGDWPVSAAARRHAPPAQRSMKYDSHTDTGTAQL</sequence>
<accession>A0A2H1V863</accession>
<dbReference type="AlphaFoldDB" id="A0A2H1V863"/>
<reference evidence="2" key="1">
    <citation type="submission" date="2016-07" db="EMBL/GenBank/DDBJ databases">
        <authorList>
            <person name="Bretaudeau A."/>
        </authorList>
    </citation>
    <scope>NUCLEOTIDE SEQUENCE</scope>
    <source>
        <strain evidence="2">Rice</strain>
        <tissue evidence="2">Whole body</tissue>
    </source>
</reference>
<dbReference type="EMBL" id="ODYU01001177">
    <property type="protein sequence ID" value="SOQ37038.1"/>
    <property type="molecule type" value="Genomic_DNA"/>
</dbReference>
<evidence type="ECO:0000313" key="2">
    <source>
        <dbReference type="EMBL" id="SOQ37038.1"/>
    </source>
</evidence>